<proteinExistence type="predicted"/>
<name>A0A914RV92_PAREQ</name>
<dbReference type="GO" id="GO:0032039">
    <property type="term" value="C:integrator complex"/>
    <property type="evidence" value="ECO:0007669"/>
    <property type="project" value="TreeGrafter"/>
</dbReference>
<protein>
    <submittedName>
        <fullName evidence="2">Uncharacterized protein</fullName>
    </submittedName>
</protein>
<dbReference type="GO" id="GO:0034472">
    <property type="term" value="P:snRNA 3'-end processing"/>
    <property type="evidence" value="ECO:0007669"/>
    <property type="project" value="TreeGrafter"/>
</dbReference>
<dbReference type="WBParaSite" id="PEQ_0000591901-mRNA-1">
    <property type="protein sequence ID" value="PEQ_0000591901-mRNA-1"/>
    <property type="gene ID" value="PEQ_0000591901"/>
</dbReference>
<reference evidence="2" key="1">
    <citation type="submission" date="2022-11" db="UniProtKB">
        <authorList>
            <consortium name="WormBaseParasite"/>
        </authorList>
    </citation>
    <scope>IDENTIFICATION</scope>
</reference>
<dbReference type="PANTHER" id="PTHR12957:SF2">
    <property type="entry name" value="INTEGRATOR COMPLEX SUBUNIT 6"/>
    <property type="match status" value="1"/>
</dbReference>
<evidence type="ECO:0000313" key="2">
    <source>
        <dbReference type="WBParaSite" id="PEQ_0000591901-mRNA-1"/>
    </source>
</evidence>
<keyword evidence="1" id="KW-1185">Reference proteome</keyword>
<sequence>MLTMCIDAIIQKVQQNGALIQFEKFGPDPSPPLSGRGLGHYPLDIYAYLSSEEPAWAQMVFPVHELVRSLSRVSSFERHQLSMFKYVFVMNSGMPGTSPAPFGYLKAASNLQSPLKKAFERMTLTNQIVETENMQRYSYNIISFLAKLKHVGREDFEALCTSVSTALQQSAPPPVPQVTT</sequence>
<dbReference type="AlphaFoldDB" id="A0A914RV92"/>
<dbReference type="Proteomes" id="UP000887564">
    <property type="component" value="Unplaced"/>
</dbReference>
<dbReference type="PANTHER" id="PTHR12957">
    <property type="entry name" value="DEAD/H BOX POLYPEPTIDE 26/DICE1-RELATED"/>
    <property type="match status" value="1"/>
</dbReference>
<evidence type="ECO:0000313" key="1">
    <source>
        <dbReference type="Proteomes" id="UP000887564"/>
    </source>
</evidence>
<dbReference type="InterPro" id="IPR051113">
    <property type="entry name" value="Integrator_subunit6"/>
</dbReference>
<accession>A0A914RV92</accession>
<organism evidence="1 2">
    <name type="scientific">Parascaris equorum</name>
    <name type="common">Equine roundworm</name>
    <dbReference type="NCBI Taxonomy" id="6256"/>
    <lineage>
        <taxon>Eukaryota</taxon>
        <taxon>Metazoa</taxon>
        <taxon>Ecdysozoa</taxon>
        <taxon>Nematoda</taxon>
        <taxon>Chromadorea</taxon>
        <taxon>Rhabditida</taxon>
        <taxon>Spirurina</taxon>
        <taxon>Ascaridomorpha</taxon>
        <taxon>Ascaridoidea</taxon>
        <taxon>Ascarididae</taxon>
        <taxon>Parascaris</taxon>
    </lineage>
</organism>